<name>A0A1H5SZ71_9BACT</name>
<accession>A0A1H5SZ71</accession>
<dbReference type="Proteomes" id="UP000236728">
    <property type="component" value="Unassembled WGS sequence"/>
</dbReference>
<evidence type="ECO:0008006" key="3">
    <source>
        <dbReference type="Google" id="ProtNLM"/>
    </source>
</evidence>
<evidence type="ECO:0000313" key="1">
    <source>
        <dbReference type="EMBL" id="SEF55805.1"/>
    </source>
</evidence>
<keyword evidence="2" id="KW-1185">Reference proteome</keyword>
<dbReference type="AlphaFoldDB" id="A0A1H5SZ71"/>
<dbReference type="EMBL" id="FNVA01000001">
    <property type="protein sequence ID" value="SEF55805.1"/>
    <property type="molecule type" value="Genomic_DNA"/>
</dbReference>
<dbReference type="OrthoDB" id="121150at2"/>
<organism evidence="1 2">
    <name type="scientific">Bryocella elongata</name>
    <dbReference type="NCBI Taxonomy" id="863522"/>
    <lineage>
        <taxon>Bacteria</taxon>
        <taxon>Pseudomonadati</taxon>
        <taxon>Acidobacteriota</taxon>
        <taxon>Terriglobia</taxon>
        <taxon>Terriglobales</taxon>
        <taxon>Acidobacteriaceae</taxon>
        <taxon>Bryocella</taxon>
    </lineage>
</organism>
<protein>
    <recommendedName>
        <fullName evidence="3">Nucleotidyl transferase AbiEii toxin, Type IV TA system</fullName>
    </recommendedName>
</protein>
<evidence type="ECO:0000313" key="2">
    <source>
        <dbReference type="Proteomes" id="UP000236728"/>
    </source>
</evidence>
<dbReference type="InterPro" id="IPR043519">
    <property type="entry name" value="NT_sf"/>
</dbReference>
<dbReference type="Gene3D" id="3.30.460.40">
    <property type="match status" value="1"/>
</dbReference>
<proteinExistence type="predicted"/>
<dbReference type="SUPFAM" id="SSF81301">
    <property type="entry name" value="Nucleotidyltransferase"/>
    <property type="match status" value="1"/>
</dbReference>
<sequence>MLQDHRDLLLAFNECHVKYLLVGGHALGRYAEPRATRDMDVFIEASPDNSQRVFAGLAKYGAPLAGYSPTDFQNPYEGFQIGAPPQQIDLIFAISGVSFQEAWADSLEGTIFDEIPVRYLSADHFIRNKNAAGRLQDLADVAAVLAARKANEPPEE</sequence>
<dbReference type="RefSeq" id="WP_160114959.1">
    <property type="nucleotide sequence ID" value="NZ_FNVA01000001.1"/>
</dbReference>
<gene>
    <name evidence="1" type="ORF">SAMN05421819_0411</name>
</gene>
<reference evidence="1 2" key="1">
    <citation type="submission" date="2016-10" db="EMBL/GenBank/DDBJ databases">
        <authorList>
            <person name="de Groot N.N."/>
        </authorList>
    </citation>
    <scope>NUCLEOTIDE SEQUENCE [LARGE SCALE GENOMIC DNA]</scope>
    <source>
        <strain evidence="1 2">DSM 22489</strain>
    </source>
</reference>